<accession>A0A2A6RHU9</accession>
<dbReference type="EMBL" id="NQWI01000067">
    <property type="protein sequence ID" value="PDW02455.1"/>
    <property type="molecule type" value="Genomic_DNA"/>
</dbReference>
<feature type="chain" id="PRO_5013037874" description="DUF4878 domain-containing protein" evidence="1">
    <location>
        <begin position="18"/>
        <end position="192"/>
    </location>
</feature>
<dbReference type="AlphaFoldDB" id="A0A2A6RHU9"/>
<evidence type="ECO:0008006" key="4">
    <source>
        <dbReference type="Google" id="ProtNLM"/>
    </source>
</evidence>
<proteinExistence type="predicted"/>
<protein>
    <recommendedName>
        <fullName evidence="4">DUF4878 domain-containing protein</fullName>
    </recommendedName>
</protein>
<evidence type="ECO:0000313" key="3">
    <source>
        <dbReference type="Proteomes" id="UP000220527"/>
    </source>
</evidence>
<evidence type="ECO:0000313" key="2">
    <source>
        <dbReference type="EMBL" id="PDW02455.1"/>
    </source>
</evidence>
<name>A0A2A6RHU9_9CHLR</name>
<gene>
    <name evidence="2" type="ORF">CJ255_13895</name>
</gene>
<organism evidence="2 3">
    <name type="scientific">Candidatus Viridilinea mediisalina</name>
    <dbReference type="NCBI Taxonomy" id="2024553"/>
    <lineage>
        <taxon>Bacteria</taxon>
        <taxon>Bacillati</taxon>
        <taxon>Chloroflexota</taxon>
        <taxon>Chloroflexia</taxon>
        <taxon>Chloroflexales</taxon>
        <taxon>Chloroflexineae</taxon>
        <taxon>Oscillochloridaceae</taxon>
        <taxon>Candidatus Viridilinea</taxon>
    </lineage>
</organism>
<reference evidence="3" key="1">
    <citation type="submission" date="2017-08" db="EMBL/GenBank/DDBJ databases">
        <authorList>
            <person name="Grouzdev D.S."/>
            <person name="Gaisin V.A."/>
            <person name="Rysina M.S."/>
            <person name="Gorlenko V.M."/>
        </authorList>
    </citation>
    <scope>NUCLEOTIDE SEQUENCE [LARGE SCALE GENOMIC DNA]</scope>
    <source>
        <strain evidence="3">Kir15-3F</strain>
    </source>
</reference>
<sequence>MALLVALLLSACGGATTETAPPAGQAPAASEGPEDRVKGFFATLSEAFNDPNLSDEARRTELSDRLANYVEPSEQAQVRSDLQQALAEYAAADFGSMIGEEDLDIRLEVRFTVTETRLVEESADRAKVEVLEGTISTRLAGADAEQMGEFAQMINQESSISEFFGEEDDDRLIDLIKIDNVWYFTDVSDFGF</sequence>
<keyword evidence="1" id="KW-0732">Signal</keyword>
<evidence type="ECO:0000256" key="1">
    <source>
        <dbReference type="SAM" id="SignalP"/>
    </source>
</evidence>
<dbReference type="Proteomes" id="UP000220527">
    <property type="component" value="Unassembled WGS sequence"/>
</dbReference>
<feature type="signal peptide" evidence="1">
    <location>
        <begin position="1"/>
        <end position="17"/>
    </location>
</feature>
<keyword evidence="3" id="KW-1185">Reference proteome</keyword>
<comment type="caution">
    <text evidence="2">The sequence shown here is derived from an EMBL/GenBank/DDBJ whole genome shotgun (WGS) entry which is preliminary data.</text>
</comment>